<dbReference type="InterPro" id="IPR002893">
    <property type="entry name" value="Znf_MYND"/>
</dbReference>
<evidence type="ECO:0000313" key="6">
    <source>
        <dbReference type="EMBL" id="ESK88834.1"/>
    </source>
</evidence>
<feature type="domain" description="MYND-type" evidence="5">
    <location>
        <begin position="21"/>
        <end position="63"/>
    </location>
</feature>
<keyword evidence="7" id="KW-1185">Reference proteome</keyword>
<proteinExistence type="predicted"/>
<dbReference type="EMBL" id="AWSO01000617">
    <property type="protein sequence ID" value="ESK88834.1"/>
    <property type="molecule type" value="Genomic_DNA"/>
</dbReference>
<dbReference type="KEGG" id="mrr:Moror_17078"/>
<reference evidence="6 7" key="1">
    <citation type="journal article" date="2014" name="BMC Genomics">
        <title>Genome and secretome analysis of the hemibiotrophic fungal pathogen, Moniliophthora roreri, which causes frosty pod rot disease of cacao: mechanisms of the biotrophic and necrotrophic phases.</title>
        <authorList>
            <person name="Meinhardt L.W."/>
            <person name="Costa G.G.L."/>
            <person name="Thomazella D.P.T."/>
            <person name="Teixeira P.J.P.L."/>
            <person name="Carazzolle M.F."/>
            <person name="Schuster S.C."/>
            <person name="Carlson J.E."/>
            <person name="Guiltinan M.J."/>
            <person name="Mieczkowski P."/>
            <person name="Farmer A."/>
            <person name="Ramaraj T."/>
            <person name="Crozier J."/>
            <person name="Davis R.E."/>
            <person name="Shao J."/>
            <person name="Melnick R.L."/>
            <person name="Pereira G.A.G."/>
            <person name="Bailey B.A."/>
        </authorList>
    </citation>
    <scope>NUCLEOTIDE SEQUENCE [LARGE SCALE GENOMIC DNA]</scope>
    <source>
        <strain evidence="6 7">MCA 2997</strain>
    </source>
</reference>
<dbReference type="PROSITE" id="PS51257">
    <property type="entry name" value="PROKAR_LIPOPROTEIN"/>
    <property type="match status" value="1"/>
</dbReference>
<keyword evidence="3" id="KW-0862">Zinc</keyword>
<evidence type="ECO:0000256" key="3">
    <source>
        <dbReference type="ARBA" id="ARBA00022833"/>
    </source>
</evidence>
<organism evidence="6 7">
    <name type="scientific">Moniliophthora roreri (strain MCA 2997)</name>
    <name type="common">Cocoa frosty pod rot fungus</name>
    <name type="synonym">Crinipellis roreri</name>
    <dbReference type="NCBI Taxonomy" id="1381753"/>
    <lineage>
        <taxon>Eukaryota</taxon>
        <taxon>Fungi</taxon>
        <taxon>Dikarya</taxon>
        <taxon>Basidiomycota</taxon>
        <taxon>Agaricomycotina</taxon>
        <taxon>Agaricomycetes</taxon>
        <taxon>Agaricomycetidae</taxon>
        <taxon>Agaricales</taxon>
        <taxon>Marasmiineae</taxon>
        <taxon>Marasmiaceae</taxon>
        <taxon>Moniliophthora</taxon>
    </lineage>
</organism>
<dbReference type="InterPro" id="IPR046824">
    <property type="entry name" value="Mss51-like_C"/>
</dbReference>
<dbReference type="PROSITE" id="PS50865">
    <property type="entry name" value="ZF_MYND_2"/>
    <property type="match status" value="1"/>
</dbReference>
<evidence type="ECO:0000256" key="2">
    <source>
        <dbReference type="ARBA" id="ARBA00022771"/>
    </source>
</evidence>
<accession>V2YAW3</accession>
<evidence type="ECO:0000313" key="7">
    <source>
        <dbReference type="Proteomes" id="UP000017559"/>
    </source>
</evidence>
<dbReference type="Pfam" id="PF01753">
    <property type="entry name" value="zf-MYND"/>
    <property type="match status" value="1"/>
</dbReference>
<dbReference type="SUPFAM" id="SSF144232">
    <property type="entry name" value="HIT/MYND zinc finger-like"/>
    <property type="match status" value="1"/>
</dbReference>
<dbReference type="PROSITE" id="PS01360">
    <property type="entry name" value="ZF_MYND_1"/>
    <property type="match status" value="1"/>
</dbReference>
<dbReference type="GO" id="GO:0008270">
    <property type="term" value="F:zinc ion binding"/>
    <property type="evidence" value="ECO:0007669"/>
    <property type="project" value="UniProtKB-KW"/>
</dbReference>
<evidence type="ECO:0000256" key="1">
    <source>
        <dbReference type="ARBA" id="ARBA00022723"/>
    </source>
</evidence>
<comment type="caution">
    <text evidence="6">The sequence shown here is derived from an EMBL/GenBank/DDBJ whole genome shotgun (WGS) entry which is preliminary data.</text>
</comment>
<dbReference type="Pfam" id="PF20179">
    <property type="entry name" value="MSS51_C"/>
    <property type="match status" value="1"/>
</dbReference>
<name>V2YAW3_MONRO</name>
<dbReference type="Proteomes" id="UP000017559">
    <property type="component" value="Unassembled WGS sequence"/>
</dbReference>
<protein>
    <submittedName>
        <fullName evidence="6">Zinc finger mynd domain-containing protein 17</fullName>
    </submittedName>
</protein>
<evidence type="ECO:0000256" key="4">
    <source>
        <dbReference type="PROSITE-ProRule" id="PRU00134"/>
    </source>
</evidence>
<gene>
    <name evidence="6" type="ORF">Moror_17078</name>
</gene>
<keyword evidence="2 4" id="KW-0863">Zinc-finger</keyword>
<dbReference type="OrthoDB" id="432970at2759"/>
<dbReference type="AlphaFoldDB" id="V2YAW3"/>
<dbReference type="Gene3D" id="6.10.140.2220">
    <property type="match status" value="1"/>
</dbReference>
<keyword evidence="1" id="KW-0479">Metal-binding</keyword>
<sequence length="482" mass="55131">MPMKRNSTTLPPLTANFLQACHYCYKNDIEEDVKISKCSRCKSVGYCGEECQKADWKNHRGLCKAYASLEKDARTRWTLLSSVDDRCHTDMELVNRLCRRFGRTERHFLKRALKRPLTNIEQNIVGWQRSCMACARTDRVIRMESTTSPRRELKECPDCGLTFYCCQEHWDAVYPLHAKEPFEGTAYEGKTQCKLNQEIRVDIDFHQTMSEDGRSLGWLPKRSKPEWKPLRLPPKNWLKEFGKDFLDEYGMDGANTIALQGCLRSASDALSMPMTILYVLQIFNGADDSWTKKTSMTVHVLGAARNETLFAQMFEEIIHRLPALKTLHVLLCGPKLNTVENPRPGTSLTMESCPDCTEKHRVMSVEVQAHRYHEYVEKAGRKYTKPDLAIAFNNGSIESHEQWQDTMELLVDEGVPSVFTSYTRDEAVGEATLLRLAGAKLIPGLGPRRNPWASAHLQLEPNRVTGYFSDNAWFSGGFRGRD</sequence>
<dbReference type="HOGENOM" id="CLU_045558_0_0_1"/>
<evidence type="ECO:0000259" key="5">
    <source>
        <dbReference type="PROSITE" id="PS50865"/>
    </source>
</evidence>
<dbReference type="PANTHER" id="PTHR28069">
    <property type="entry name" value="GH20023P"/>
    <property type="match status" value="1"/>
</dbReference>